<organism evidence="2">
    <name type="scientific">Escherichia coli</name>
    <dbReference type="NCBI Taxonomy" id="562"/>
    <lineage>
        <taxon>Bacteria</taxon>
        <taxon>Pseudomonadati</taxon>
        <taxon>Pseudomonadota</taxon>
        <taxon>Gammaproteobacteria</taxon>
        <taxon>Enterobacterales</taxon>
        <taxon>Enterobacteriaceae</taxon>
        <taxon>Escherichia</taxon>
    </lineage>
</organism>
<dbReference type="AlphaFoldDB" id="A0A0C5PBP7"/>
<protein>
    <submittedName>
        <fullName evidence="2">Uncharacterized protein</fullName>
    </submittedName>
</protein>
<accession>A0A0C5PBP7</accession>
<name>A0A0C5PBP7_ECOLX</name>
<proteinExistence type="predicted"/>
<feature type="region of interest" description="Disordered" evidence="1">
    <location>
        <begin position="84"/>
        <end position="113"/>
    </location>
</feature>
<geneLocation type="plasmid" evidence="2">
    <name>pHNFP671</name>
</geneLocation>
<dbReference type="EMBL" id="KP324830">
    <property type="protein sequence ID" value="AJQ17234.1"/>
    <property type="molecule type" value="Genomic_DNA"/>
</dbReference>
<sequence length="113" mass="13213">MGIDMGLFHKSAEKEKLEALEKVISKTNRGIFKRIDENRELLELLYEKAPELMDKCFWIRCWIESQDEFLSKLAEVSGVENRTYNLTPDKPYPRPFPKKPDCLTNSSDEDNTV</sequence>
<keyword evidence="2" id="KW-0614">Plasmid</keyword>
<evidence type="ECO:0000256" key="1">
    <source>
        <dbReference type="SAM" id="MobiDB-lite"/>
    </source>
</evidence>
<dbReference type="RefSeq" id="WP_223307922.1">
    <property type="nucleotide sequence ID" value="NZ_AP025207.1"/>
</dbReference>
<evidence type="ECO:0000313" key="2">
    <source>
        <dbReference type="EMBL" id="AJQ17234.1"/>
    </source>
</evidence>
<reference evidence="2" key="1">
    <citation type="submission" date="2014-12" db="EMBL/GenBank/DDBJ databases">
        <title>Detection a broad host range IncP plasmid carrying cfr gene from extended-spectrum cephalosporin-resistant Escherichia coli.</title>
        <authorList>
            <person name="Liu X.-Q."/>
            <person name="Liu J.-H."/>
            <person name="Zeng Z.-l."/>
        </authorList>
    </citation>
    <scope>NUCLEOTIDE SEQUENCE</scope>
    <source>
        <strain evidence="2">FP671</strain>
        <plasmid evidence="2">pHNFP671</plasmid>
    </source>
</reference>